<dbReference type="Pfam" id="PF00391">
    <property type="entry name" value="PEP-utilizers"/>
    <property type="match status" value="1"/>
</dbReference>
<dbReference type="GO" id="GO:0005524">
    <property type="term" value="F:ATP binding"/>
    <property type="evidence" value="ECO:0007669"/>
    <property type="project" value="InterPro"/>
</dbReference>
<dbReference type="Gene3D" id="3.30.470.20">
    <property type="entry name" value="ATP-grasp fold, B domain"/>
    <property type="match status" value="1"/>
</dbReference>
<dbReference type="SUPFAM" id="SSF56059">
    <property type="entry name" value="Glutathione synthetase ATP-binding domain-like"/>
    <property type="match status" value="1"/>
</dbReference>
<dbReference type="InterPro" id="IPR013815">
    <property type="entry name" value="ATP_grasp_subdomain_1"/>
</dbReference>
<keyword evidence="2" id="KW-0418">Kinase</keyword>
<keyword evidence="2" id="KW-0808">Transferase</keyword>
<dbReference type="AlphaFoldDB" id="A0A5L4KD84"/>
<dbReference type="InterPro" id="IPR008279">
    <property type="entry name" value="PEP-util_enz_mobile_dom"/>
</dbReference>
<dbReference type="Gene3D" id="3.50.30.10">
    <property type="entry name" value="Phosphohistidine domain"/>
    <property type="match status" value="1"/>
</dbReference>
<dbReference type="RefSeq" id="WP_065844824.1">
    <property type="nucleotide sequence ID" value="NZ_CBCURR010000030.1"/>
</dbReference>
<dbReference type="InterPro" id="IPR036637">
    <property type="entry name" value="Phosphohistidine_dom_sf"/>
</dbReference>
<accession>A0A5L4KD84</accession>
<protein>
    <submittedName>
        <fullName evidence="2">Pyruvate kinase</fullName>
    </submittedName>
</protein>
<dbReference type="GO" id="GO:0016301">
    <property type="term" value="F:kinase activity"/>
    <property type="evidence" value="ECO:0007669"/>
    <property type="project" value="UniProtKB-KW"/>
</dbReference>
<organism evidence="2">
    <name type="scientific">Campylobacter fetus</name>
    <dbReference type="NCBI Taxonomy" id="196"/>
    <lineage>
        <taxon>Bacteria</taxon>
        <taxon>Pseudomonadati</taxon>
        <taxon>Campylobacterota</taxon>
        <taxon>Epsilonproteobacteria</taxon>
        <taxon>Campylobacterales</taxon>
        <taxon>Campylobacteraceae</taxon>
        <taxon>Campylobacter</taxon>
    </lineage>
</organism>
<keyword evidence="2" id="KW-0670">Pyruvate</keyword>
<gene>
    <name evidence="2" type="ORF">AAH17_07810</name>
</gene>
<name>A0A5L4KD84_CAMFE</name>
<dbReference type="SUPFAM" id="SSF52009">
    <property type="entry name" value="Phosphohistidine domain"/>
    <property type="match status" value="1"/>
</dbReference>
<comment type="caution">
    <text evidence="2">The sequence shown here is derived from an EMBL/GenBank/DDBJ whole genome shotgun (WGS) entry which is preliminary data.</text>
</comment>
<evidence type="ECO:0000313" key="2">
    <source>
        <dbReference type="EMBL" id="EAK0453552.1"/>
    </source>
</evidence>
<dbReference type="EMBL" id="AACCXK010000015">
    <property type="protein sequence ID" value="EAK0453552.1"/>
    <property type="molecule type" value="Genomic_DNA"/>
</dbReference>
<dbReference type="Gene3D" id="3.30.1490.20">
    <property type="entry name" value="ATP-grasp fold, A domain"/>
    <property type="match status" value="1"/>
</dbReference>
<dbReference type="InterPro" id="IPR051549">
    <property type="entry name" value="PEP_Utilizing_Enz"/>
</dbReference>
<dbReference type="PANTHER" id="PTHR43615">
    <property type="entry name" value="PHOSPHOENOLPYRUVATE SYNTHASE-RELATED"/>
    <property type="match status" value="1"/>
</dbReference>
<dbReference type="PANTHER" id="PTHR43615:SF1">
    <property type="entry name" value="PPDK_N DOMAIN-CONTAINING PROTEIN"/>
    <property type="match status" value="1"/>
</dbReference>
<dbReference type="NCBIfam" id="NF004508">
    <property type="entry name" value="PRK05849.1"/>
    <property type="match status" value="1"/>
</dbReference>
<proteinExistence type="predicted"/>
<evidence type="ECO:0000259" key="1">
    <source>
        <dbReference type="Pfam" id="PF00391"/>
    </source>
</evidence>
<sequence length="754" mass="85570">MKFQTKARNLEILKPILKSAKILPLIIYKKKYIMSNLDFVMNEILSKFNTKLIVRSSSCLEDSSSSSHAGEFETLQSVTASNLKTALLDVASYLNDDDEIFIQPMLENIEFFAVCMSALNYANYITISYDESGDSKNLTNGDGLFRTAVILKSHVSKNPKFKKIICLINELENLYNNAFIDIEIAFSKNELYLLQVRPIVKNESKNLQDLTLIHYMIAKKFEKLSLKRPHLLGDKTIFGIMPDWNPAEILGLRPKRLAISLYKELITDNIWAYGRDNYGYKNLRSFPLMIDFAGLCYIDTRVSFNSFLPKSIDDKLGEKLVNHWLKKLENSPQNHDKIEFEVILSSYEFDIDEKLKDMDNFSADEKTKIKNSLKNLTIDIISPKSRFYKDLERINELDKRVKELKSSNLASIDKIYWLIEECKRYGTLSFAGIARAAFIATSVLNSIARVGAISQCEKNEFLNSLSTVSSSLARDINLLTKDDFLKIYGHLRVNTYDITSPRYDESFDEYFTKNSKITNQNVSKKKPFKLKNTKPLNTLLKEHGFNIDANELFEFLALAITSRESSKFIFTKALSLALNEIKQYALKLGISNDDAAFLDIKTLLGFYTTLESLSAKELILSNIAKNKAEFEITKSLNLPPLICNKDDIYEFILGENEPNFITQKSVQAMTASINDSDLNGKIVCINSADPGYDFIFSKGIAGLITAYGGANSHMAVRSNEFGLPAAIGVGEDRFNIYKKAKIITLDCLNKRIIV</sequence>
<feature type="domain" description="PEP-utilising enzyme mobile" evidence="1">
    <location>
        <begin position="680"/>
        <end position="747"/>
    </location>
</feature>
<reference evidence="2" key="1">
    <citation type="submission" date="2018-05" db="EMBL/GenBank/DDBJ databases">
        <authorList>
            <consortium name="PulseNet: The National Subtyping Network for Foodborne Disease Surveillance"/>
            <person name="Tarr C.L."/>
            <person name="Trees E."/>
            <person name="Katz L.S."/>
            <person name="Carleton-Romer H.A."/>
            <person name="Stroika S."/>
            <person name="Kucerova Z."/>
            <person name="Roache K.F."/>
            <person name="Sabol A.L."/>
            <person name="Besser J."/>
            <person name="Gerner-Smidt P."/>
        </authorList>
    </citation>
    <scope>NUCLEOTIDE SEQUENCE</scope>
    <source>
        <strain evidence="2">2014D-0197</strain>
    </source>
</reference>